<sequence>MRGWGSALIGGFRSPLADLRRLADRSVLRRDLSAGVVLGLESVPDGLARGVLVGAAPLSGLYGYLFGMVAAALVTATPLVVVQATGALAIIVADVDLARFGDPARSLCTLTVLTGVVLALGGLLRVGRLLRFISTAVLTGFVTAVGVNIVLSQLGTITGVDLGEGNRVEQLVRLLIDPGRIDPASIAVGLVTVGLVVVLSRSRLGSLGMVVAVVAGSGLAAVLGGLGHPVELLADVVEVPRALPGPVLPAIDESLRLLLPAVSLAFVGAVQGAAVSASVARRADGSPKPSQDIVGQGVGNIVAGVLQGMPVGGSASASSLAATSGGRTRAVPLTAGVVMVLVIVLLGGLVGLIAMPALSGLLVVVGAAAIRPAQIASLARVGLVQLTVLVMTFVLTMLVPLQYAVLVGVGVSIVLHVVRQSGRLVLVQAHLGRRGQVRESEPVTEVAPGDVVVLQPYGSIFFASAAALEARLPAVTPNSRGSVVILRLRGVDDVGATFTDVVDRYATALRAAGSRLVLVVNSSRLFGQLRVTGVLEVLGEENIYRGNEWVGRALRRVHRDARAWVTERSR</sequence>
<feature type="transmembrane region" description="Helical" evidence="5">
    <location>
        <begin position="64"/>
        <end position="92"/>
    </location>
</feature>
<feature type="transmembrane region" description="Helical" evidence="5">
    <location>
        <begin position="180"/>
        <end position="200"/>
    </location>
</feature>
<dbReference type="InterPro" id="IPR002645">
    <property type="entry name" value="STAS_dom"/>
</dbReference>
<dbReference type="Pfam" id="PF00916">
    <property type="entry name" value="Sulfate_transp"/>
    <property type="match status" value="1"/>
</dbReference>
<evidence type="ECO:0000313" key="7">
    <source>
        <dbReference type="EMBL" id="CAA9249113.1"/>
    </source>
</evidence>
<feature type="domain" description="STAS" evidence="6">
    <location>
        <begin position="450"/>
        <end position="544"/>
    </location>
</feature>
<dbReference type="CDD" id="cd07042">
    <property type="entry name" value="STAS_SulP_like_sulfate_transporter"/>
    <property type="match status" value="1"/>
</dbReference>
<dbReference type="InterPro" id="IPR011547">
    <property type="entry name" value="SLC26A/SulP_dom"/>
</dbReference>
<name>A0A6J4IF17_9PSEU</name>
<dbReference type="PANTHER" id="PTHR11814">
    <property type="entry name" value="SULFATE TRANSPORTER"/>
    <property type="match status" value="1"/>
</dbReference>
<feature type="transmembrane region" description="Helical" evidence="5">
    <location>
        <begin position="104"/>
        <end position="124"/>
    </location>
</feature>
<evidence type="ECO:0000256" key="2">
    <source>
        <dbReference type="ARBA" id="ARBA00022692"/>
    </source>
</evidence>
<keyword evidence="2 5" id="KW-0812">Transmembrane</keyword>
<reference evidence="7" key="1">
    <citation type="submission" date="2020-02" db="EMBL/GenBank/DDBJ databases">
        <authorList>
            <person name="Meier V. D."/>
        </authorList>
    </citation>
    <scope>NUCLEOTIDE SEQUENCE</scope>
    <source>
        <strain evidence="7">AVDCRST_MAG54</strain>
    </source>
</reference>
<gene>
    <name evidence="7" type="ORF">AVDCRST_MAG54-1898</name>
</gene>
<evidence type="ECO:0000256" key="1">
    <source>
        <dbReference type="ARBA" id="ARBA00004141"/>
    </source>
</evidence>
<keyword evidence="3 5" id="KW-1133">Transmembrane helix</keyword>
<proteinExistence type="predicted"/>
<dbReference type="PROSITE" id="PS50801">
    <property type="entry name" value="STAS"/>
    <property type="match status" value="1"/>
</dbReference>
<feature type="transmembrane region" description="Helical" evidence="5">
    <location>
        <begin position="401"/>
        <end position="418"/>
    </location>
</feature>
<dbReference type="Gene3D" id="3.30.750.24">
    <property type="entry name" value="STAS domain"/>
    <property type="match status" value="1"/>
</dbReference>
<protein>
    <submittedName>
        <fullName evidence="7">Sulfate permease</fullName>
    </submittedName>
</protein>
<dbReference type="GO" id="GO:0055085">
    <property type="term" value="P:transmembrane transport"/>
    <property type="evidence" value="ECO:0007669"/>
    <property type="project" value="InterPro"/>
</dbReference>
<feature type="transmembrane region" description="Helical" evidence="5">
    <location>
        <begin position="136"/>
        <end position="160"/>
    </location>
</feature>
<dbReference type="GO" id="GO:0016020">
    <property type="term" value="C:membrane"/>
    <property type="evidence" value="ECO:0007669"/>
    <property type="project" value="UniProtKB-SubCell"/>
</dbReference>
<dbReference type="EMBL" id="CADCTH010000252">
    <property type="protein sequence ID" value="CAA9249113.1"/>
    <property type="molecule type" value="Genomic_DNA"/>
</dbReference>
<dbReference type="InterPro" id="IPR036513">
    <property type="entry name" value="STAS_dom_sf"/>
</dbReference>
<keyword evidence="4 5" id="KW-0472">Membrane</keyword>
<evidence type="ECO:0000256" key="5">
    <source>
        <dbReference type="SAM" id="Phobius"/>
    </source>
</evidence>
<organism evidence="7">
    <name type="scientific">uncultured Actinomycetospora sp</name>
    <dbReference type="NCBI Taxonomy" id="1135996"/>
    <lineage>
        <taxon>Bacteria</taxon>
        <taxon>Bacillati</taxon>
        <taxon>Actinomycetota</taxon>
        <taxon>Actinomycetes</taxon>
        <taxon>Pseudonocardiales</taxon>
        <taxon>Pseudonocardiaceae</taxon>
        <taxon>Actinomycetospora</taxon>
        <taxon>environmental samples</taxon>
    </lineage>
</organism>
<accession>A0A6J4IF17</accession>
<comment type="subcellular location">
    <subcellularLocation>
        <location evidence="1">Membrane</location>
        <topology evidence="1">Multi-pass membrane protein</topology>
    </subcellularLocation>
</comment>
<dbReference type="InterPro" id="IPR001902">
    <property type="entry name" value="SLC26A/SulP_fam"/>
</dbReference>
<evidence type="ECO:0000259" key="6">
    <source>
        <dbReference type="PROSITE" id="PS50801"/>
    </source>
</evidence>
<evidence type="ECO:0000256" key="3">
    <source>
        <dbReference type="ARBA" id="ARBA00022989"/>
    </source>
</evidence>
<dbReference type="SUPFAM" id="SSF52091">
    <property type="entry name" value="SpoIIaa-like"/>
    <property type="match status" value="1"/>
</dbReference>
<evidence type="ECO:0000256" key="4">
    <source>
        <dbReference type="ARBA" id="ARBA00023136"/>
    </source>
</evidence>
<feature type="transmembrane region" description="Helical" evidence="5">
    <location>
        <begin position="330"/>
        <end position="347"/>
    </location>
</feature>
<dbReference type="AlphaFoldDB" id="A0A6J4IF17"/>
<feature type="transmembrane region" description="Helical" evidence="5">
    <location>
        <begin position="257"/>
        <end position="280"/>
    </location>
</feature>
<dbReference type="Pfam" id="PF01740">
    <property type="entry name" value="STAS"/>
    <property type="match status" value="1"/>
</dbReference>
<feature type="transmembrane region" description="Helical" evidence="5">
    <location>
        <begin position="207"/>
        <end position="226"/>
    </location>
</feature>